<sequence length="218" mass="24962">MMMDNFSLQRIITILVVWSAVISAFTLPRVPRVSTADALELASSSSSEELGLHERFDRWRFLQKLLDEETKPESTNRLLFQVLDGYVKYPRPKFEESEATGSPERTLARMEKVAQVLLVAEQDESIPLLSDPQEDVADLILKLEDLLPDPVEEEDDNKGNWDTVMELNGRESVKYNQQNLTMEWQARCLAARLLIFYDFLMLGVVDKHFADRNGSLAP</sequence>
<accession>A0A7S3P862</accession>
<protein>
    <submittedName>
        <fullName evidence="1">Uncharacterized protein</fullName>
    </submittedName>
</protein>
<gene>
    <name evidence="1" type="ORF">ACOF00016_LOCUS9549</name>
</gene>
<reference evidence="1" key="1">
    <citation type="submission" date="2021-01" db="EMBL/GenBank/DDBJ databases">
        <authorList>
            <person name="Corre E."/>
            <person name="Pelletier E."/>
            <person name="Niang G."/>
            <person name="Scheremetjew M."/>
            <person name="Finn R."/>
            <person name="Kale V."/>
            <person name="Holt S."/>
            <person name="Cochrane G."/>
            <person name="Meng A."/>
            <person name="Brown T."/>
            <person name="Cohen L."/>
        </authorList>
    </citation>
    <scope>NUCLEOTIDE SEQUENCE</scope>
    <source>
        <strain evidence="1">CCMP127</strain>
    </source>
</reference>
<dbReference type="EMBL" id="HBIM01011539">
    <property type="protein sequence ID" value="CAE0412281.1"/>
    <property type="molecule type" value="Transcribed_RNA"/>
</dbReference>
<dbReference type="AlphaFoldDB" id="A0A7S3P862"/>
<name>A0A7S3P862_9STRA</name>
<proteinExistence type="predicted"/>
<organism evidence="1">
    <name type="scientific">Amphora coffeiformis</name>
    <dbReference type="NCBI Taxonomy" id="265554"/>
    <lineage>
        <taxon>Eukaryota</taxon>
        <taxon>Sar</taxon>
        <taxon>Stramenopiles</taxon>
        <taxon>Ochrophyta</taxon>
        <taxon>Bacillariophyta</taxon>
        <taxon>Bacillariophyceae</taxon>
        <taxon>Bacillariophycidae</taxon>
        <taxon>Thalassiophysales</taxon>
        <taxon>Catenulaceae</taxon>
        <taxon>Amphora</taxon>
    </lineage>
</organism>
<evidence type="ECO:0000313" key="1">
    <source>
        <dbReference type="EMBL" id="CAE0412281.1"/>
    </source>
</evidence>